<dbReference type="GO" id="GO:0003723">
    <property type="term" value="F:RNA binding"/>
    <property type="evidence" value="ECO:0007669"/>
    <property type="project" value="InterPro"/>
</dbReference>
<comment type="caution">
    <text evidence="2">The sequence shown here is derived from an EMBL/GenBank/DDBJ whole genome shotgun (WGS) entry which is preliminary data.</text>
</comment>
<proteinExistence type="predicted"/>
<accession>A0A2H0X891</accession>
<evidence type="ECO:0000313" key="2">
    <source>
        <dbReference type="EMBL" id="PIS21122.1"/>
    </source>
</evidence>
<reference evidence="3" key="1">
    <citation type="submission" date="2017-09" db="EMBL/GenBank/DDBJ databases">
        <title>Depth-based differentiation of microbial function through sediment-hosted aquifers and enrichment of novel symbionts in the deep terrestrial subsurface.</title>
        <authorList>
            <person name="Probst A.J."/>
            <person name="Ladd B."/>
            <person name="Jarett J.K."/>
            <person name="Geller-Mcgrath D.E."/>
            <person name="Sieber C.M.K."/>
            <person name="Emerson J.B."/>
            <person name="Anantharaman K."/>
            <person name="Thomas B.C."/>
            <person name="Malmstrom R."/>
            <person name="Stieglmeier M."/>
            <person name="Klingl A."/>
            <person name="Woyke T."/>
            <person name="Ryan C.M."/>
            <person name="Banfield J.F."/>
        </authorList>
    </citation>
    <scope>NUCLEOTIDE SEQUENCE [LARGE SCALE GENOMIC DNA]</scope>
</reference>
<dbReference type="PANTHER" id="PTHR35800:SF1">
    <property type="entry name" value="RNA-BINDING PROTEIN KHPB"/>
    <property type="match status" value="1"/>
</dbReference>
<gene>
    <name evidence="2" type="ORF">COT52_00230</name>
</gene>
<evidence type="ECO:0000313" key="3">
    <source>
        <dbReference type="Proteomes" id="UP000231414"/>
    </source>
</evidence>
<feature type="domain" description="R3H" evidence="1">
    <location>
        <begin position="96"/>
        <end position="162"/>
    </location>
</feature>
<protein>
    <recommendedName>
        <fullName evidence="1">R3H domain-containing protein</fullName>
    </recommendedName>
</protein>
<dbReference type="EMBL" id="PEYW01000004">
    <property type="protein sequence ID" value="PIS21122.1"/>
    <property type="molecule type" value="Genomic_DNA"/>
</dbReference>
<dbReference type="Proteomes" id="UP000231414">
    <property type="component" value="Unassembled WGS sequence"/>
</dbReference>
<evidence type="ECO:0000259" key="1">
    <source>
        <dbReference type="PROSITE" id="PS51061"/>
    </source>
</evidence>
<organism evidence="2 3">
    <name type="scientific">candidate division WWE3 bacterium CG08_land_8_20_14_0_20_43_13</name>
    <dbReference type="NCBI Taxonomy" id="1975087"/>
    <lineage>
        <taxon>Bacteria</taxon>
        <taxon>Katanobacteria</taxon>
    </lineage>
</organism>
<dbReference type="InterPro" id="IPR036867">
    <property type="entry name" value="R3H_dom_sf"/>
</dbReference>
<dbReference type="AlphaFoldDB" id="A0A2H0X891"/>
<dbReference type="InterPro" id="IPR039247">
    <property type="entry name" value="KhpB"/>
</dbReference>
<dbReference type="InterPro" id="IPR015946">
    <property type="entry name" value="KH_dom-like_a/b"/>
</dbReference>
<dbReference type="Gene3D" id="3.30.300.20">
    <property type="match status" value="1"/>
</dbReference>
<name>A0A2H0X891_UNCKA</name>
<sequence length="162" mass="18395">MDSDQNQIDFLDKHLSLFLSLLGLEGKIDISFLDDSNTNSNSRILSVRLIGEQLGSLIGYHGRILESFSHWLKASFFKRFGPSDTRLFVDVNGYQSQRRDFLVMLAKKTADRVRFLRTQIVLSPMSSSDRYIIHEALSSDPSIITESLGDGFERRVVVKPVP</sequence>
<dbReference type="PROSITE" id="PS51061">
    <property type="entry name" value="R3H"/>
    <property type="match status" value="1"/>
</dbReference>
<dbReference type="InterPro" id="IPR034079">
    <property type="entry name" value="R3H_KhpB"/>
</dbReference>
<dbReference type="Gene3D" id="3.30.1370.50">
    <property type="entry name" value="R3H-like domain"/>
    <property type="match status" value="1"/>
</dbReference>
<dbReference type="Pfam" id="PF01424">
    <property type="entry name" value="R3H"/>
    <property type="match status" value="1"/>
</dbReference>
<dbReference type="InterPro" id="IPR001374">
    <property type="entry name" value="R3H_dom"/>
</dbReference>
<dbReference type="CDD" id="cd02644">
    <property type="entry name" value="R3H_jag"/>
    <property type="match status" value="1"/>
</dbReference>
<dbReference type="SMART" id="SM00393">
    <property type="entry name" value="R3H"/>
    <property type="match status" value="1"/>
</dbReference>
<dbReference type="SUPFAM" id="SSF82708">
    <property type="entry name" value="R3H domain"/>
    <property type="match status" value="1"/>
</dbReference>
<dbReference type="PANTHER" id="PTHR35800">
    <property type="entry name" value="PROTEIN JAG"/>
    <property type="match status" value="1"/>
</dbReference>